<evidence type="ECO:0000259" key="7">
    <source>
        <dbReference type="Pfam" id="PF00155"/>
    </source>
</evidence>
<dbReference type="InterPro" id="IPR004839">
    <property type="entry name" value="Aminotransferase_I/II_large"/>
</dbReference>
<protein>
    <submittedName>
        <fullName evidence="8">Aromatic amino acid transaminase</fullName>
    </submittedName>
</protein>
<keyword evidence="9" id="KW-1185">Reference proteome</keyword>
<comment type="caution">
    <text evidence="8">The sequence shown here is derived from an EMBL/GenBank/DDBJ whole genome shotgun (WGS) entry which is preliminary data.</text>
</comment>
<dbReference type="SUPFAM" id="SSF53383">
    <property type="entry name" value="PLP-dependent transferases"/>
    <property type="match status" value="1"/>
</dbReference>
<dbReference type="InterPro" id="IPR015424">
    <property type="entry name" value="PyrdxlP-dep_Trfase"/>
</dbReference>
<dbReference type="CDD" id="cd00609">
    <property type="entry name" value="AAT_like"/>
    <property type="match status" value="1"/>
</dbReference>
<evidence type="ECO:0000256" key="4">
    <source>
        <dbReference type="ARBA" id="ARBA00022576"/>
    </source>
</evidence>
<dbReference type="EMBL" id="JAPMLT010000007">
    <property type="protein sequence ID" value="MCX7570911.1"/>
    <property type="molecule type" value="Genomic_DNA"/>
</dbReference>
<comment type="similarity">
    <text evidence="2">Belongs to the class-I pyridoxal-phosphate-dependent aminotransferase family.</text>
</comment>
<evidence type="ECO:0000256" key="5">
    <source>
        <dbReference type="ARBA" id="ARBA00022679"/>
    </source>
</evidence>
<dbReference type="RefSeq" id="WP_267152157.1">
    <property type="nucleotide sequence ID" value="NZ_JAPMLT010000007.1"/>
</dbReference>
<comment type="subunit">
    <text evidence="3">Homodimer.</text>
</comment>
<dbReference type="InterPro" id="IPR015422">
    <property type="entry name" value="PyrdxlP-dep_Trfase_small"/>
</dbReference>
<evidence type="ECO:0000256" key="2">
    <source>
        <dbReference type="ARBA" id="ARBA00007441"/>
    </source>
</evidence>
<proteinExistence type="inferred from homology"/>
<keyword evidence="6" id="KW-0663">Pyridoxal phosphate</keyword>
<evidence type="ECO:0000256" key="1">
    <source>
        <dbReference type="ARBA" id="ARBA00001933"/>
    </source>
</evidence>
<comment type="cofactor">
    <cofactor evidence="1">
        <name>pyridoxal 5'-phosphate</name>
        <dbReference type="ChEBI" id="CHEBI:597326"/>
    </cofactor>
</comment>
<organism evidence="8 9">
    <name type="scientific">Tumebacillus lacus</name>
    <dbReference type="NCBI Taxonomy" id="2995335"/>
    <lineage>
        <taxon>Bacteria</taxon>
        <taxon>Bacillati</taxon>
        <taxon>Bacillota</taxon>
        <taxon>Bacilli</taxon>
        <taxon>Bacillales</taxon>
        <taxon>Alicyclobacillaceae</taxon>
        <taxon>Tumebacillus</taxon>
    </lineage>
</organism>
<reference evidence="8 9" key="1">
    <citation type="submission" date="2022-11" db="EMBL/GenBank/DDBJ databases">
        <title>Study of microbial diversity in lake waters.</title>
        <authorList>
            <person name="Zhang J."/>
        </authorList>
    </citation>
    <scope>NUCLEOTIDE SEQUENCE [LARGE SCALE GENOMIC DNA]</scope>
    <source>
        <strain evidence="8 9">DT12</strain>
    </source>
</reference>
<dbReference type="Pfam" id="PF00155">
    <property type="entry name" value="Aminotran_1_2"/>
    <property type="match status" value="1"/>
</dbReference>
<evidence type="ECO:0000256" key="6">
    <source>
        <dbReference type="ARBA" id="ARBA00022898"/>
    </source>
</evidence>
<dbReference type="PANTHER" id="PTHR11879">
    <property type="entry name" value="ASPARTATE AMINOTRANSFERASE"/>
    <property type="match status" value="1"/>
</dbReference>
<dbReference type="PRINTS" id="PR00799">
    <property type="entry name" value="TRANSAMINASE"/>
</dbReference>
<dbReference type="Proteomes" id="UP001208017">
    <property type="component" value="Unassembled WGS sequence"/>
</dbReference>
<dbReference type="InterPro" id="IPR015421">
    <property type="entry name" value="PyrdxlP-dep_Trfase_major"/>
</dbReference>
<accession>A0ABT3X392</accession>
<gene>
    <name evidence="8" type="ORF">OS242_13255</name>
</gene>
<evidence type="ECO:0000256" key="3">
    <source>
        <dbReference type="ARBA" id="ARBA00011738"/>
    </source>
</evidence>
<dbReference type="NCBIfam" id="NF006719">
    <property type="entry name" value="PRK09257.1"/>
    <property type="match status" value="1"/>
</dbReference>
<dbReference type="Gene3D" id="3.40.640.10">
    <property type="entry name" value="Type I PLP-dependent aspartate aminotransferase-like (Major domain)"/>
    <property type="match status" value="1"/>
</dbReference>
<keyword evidence="5" id="KW-0808">Transferase</keyword>
<dbReference type="PANTHER" id="PTHR11879:SF22">
    <property type="entry name" value="ASPARTATE AMINOTRANSFERASE, MITOCHONDRIAL"/>
    <property type="match status" value="1"/>
</dbReference>
<keyword evidence="4" id="KW-0032">Aminotransferase</keyword>
<evidence type="ECO:0000313" key="9">
    <source>
        <dbReference type="Proteomes" id="UP001208017"/>
    </source>
</evidence>
<name>A0ABT3X392_9BACL</name>
<sequence>MQTLIKTSIMQLLELYRQDPRADKLNLTAGIYMDESGTCPILDSVREAEAFRVQNQSSKATFNLTGAPDYQQAVRTLLFPNMGGSGETHHVQVIQTLGASGALHLVGKLVNHYTPNAKIWLSAPTWENHPAVLNSHAGGFGHYRYLPAHLDEVSLDTILADLESAKPGDYVLLHACCHNPTGMDLNLSQWTKMADFCAERHLIPLFDFAYQGFAHSPERDAELFDAFKERVDRFLICNSFSKNMGLYDERIGALTLVFKEEEQALDWNNTAKRLIRSSYSMPPTHGSFIVSHILNDPDRCARWQQELAGMCNDLHTRRAAFFTELANAGIQDQVLTYRQQQGMFVMLNLSEQQIDTLRERSGIYLLGNGRISIASLRTEMMPRFVEALKSVI</sequence>
<dbReference type="InterPro" id="IPR000796">
    <property type="entry name" value="Asp_trans"/>
</dbReference>
<feature type="domain" description="Aminotransferase class I/classII large" evidence="7">
    <location>
        <begin position="23"/>
        <end position="388"/>
    </location>
</feature>
<evidence type="ECO:0000313" key="8">
    <source>
        <dbReference type="EMBL" id="MCX7570911.1"/>
    </source>
</evidence>
<dbReference type="Gene3D" id="3.90.1150.10">
    <property type="entry name" value="Aspartate Aminotransferase, domain 1"/>
    <property type="match status" value="1"/>
</dbReference>